<organism evidence="1">
    <name type="scientific">hydrothermal vent metagenome</name>
    <dbReference type="NCBI Taxonomy" id="652676"/>
    <lineage>
        <taxon>unclassified sequences</taxon>
        <taxon>metagenomes</taxon>
        <taxon>ecological metagenomes</taxon>
    </lineage>
</organism>
<accession>A0A160TH98</accession>
<protein>
    <recommendedName>
        <fullName evidence="2">Transporter</fullName>
    </recommendedName>
</protein>
<dbReference type="Pfam" id="PF13557">
    <property type="entry name" value="Phenol_MetA_deg"/>
    <property type="match status" value="1"/>
</dbReference>
<proteinExistence type="predicted"/>
<sequence>MKRLAAALLLLPGAAYAEDRDYCPARPGLGTPPCTIAPGHVSVEVGLADWTRADTAESRSDTILIGDILVRVGLTDSIEAEVGLTSFGHSRTRDKSSGSIDSADRAGDALLGFKANLHHPDGSGFSVAVEPFVTIPVGRPPIGAGDWGAGILVPLSFDLGHKLSLQFTPEADAAVNQDGAGRHFAVSGTVGLGVGISDTVNGTIEFQELRDEDPSGRTMQSLASVSVAWMCRRDWQFDIGTAIGLNPDAPDAELYAGVSHRF</sequence>
<name>A0A160TH98_9ZZZZ</name>
<gene>
    <name evidence="1" type="ORF">MGWOODY_Smn3811</name>
</gene>
<dbReference type="InterPro" id="IPR025737">
    <property type="entry name" value="FApF"/>
</dbReference>
<dbReference type="AlphaFoldDB" id="A0A160TH98"/>
<evidence type="ECO:0008006" key="2">
    <source>
        <dbReference type="Google" id="ProtNLM"/>
    </source>
</evidence>
<evidence type="ECO:0000313" key="1">
    <source>
        <dbReference type="EMBL" id="CUS44265.1"/>
    </source>
</evidence>
<reference evidence="1" key="1">
    <citation type="submission" date="2015-10" db="EMBL/GenBank/DDBJ databases">
        <authorList>
            <person name="Gilbert D.G."/>
        </authorList>
    </citation>
    <scope>NUCLEOTIDE SEQUENCE</scope>
</reference>
<dbReference type="EMBL" id="CZQE01000126">
    <property type="protein sequence ID" value="CUS44265.1"/>
    <property type="molecule type" value="Genomic_DNA"/>
</dbReference>